<dbReference type="NCBIfam" id="TIGR03429">
    <property type="entry name" value="arom_pren_DMATS"/>
    <property type="match status" value="1"/>
</dbReference>
<comment type="similarity">
    <text evidence="1">Belongs to the tryptophan dimethylallyltransferase family.</text>
</comment>
<dbReference type="GO" id="GO:0016765">
    <property type="term" value="F:transferase activity, transferring alkyl or aryl (other than methyl) groups"/>
    <property type="evidence" value="ECO:0007669"/>
    <property type="project" value="InterPro"/>
</dbReference>
<protein>
    <submittedName>
        <fullName evidence="3">Aromatic prenyltransferase</fullName>
    </submittedName>
</protein>
<sequence>MSVSVLPVSNLSFKRVDQDIQSNRNENKAFWWGVTAQSLATLLQTSQYSEEEQLYYLQWYQQWIAGSFGPAPVGGKPHYSSSFTYDGSPLEYSLNWKEKKKNGQTVRFTIEPSSLKSGTAADRLNQVAAKDLLTAMAKHIPGIDMVKFDLFLSEFRVPNDKADEILQKFPEHVPKLLVVTAFDLENGSIGAKAYFNPVPKAIHMGTSTNAVVLDAVRKWSGPAGTYVASVEVLDGYLKTFSGDNVPIVFLLSNDCAPDSPATRAKVYVNTLANTLAKVKHAFDLGGRISGPMTEAGLEAIEDFWFHRFGLYSSDPDLENKEVLDAGARAAFVYEMRPVAEGEKEANIEVKLHMPASWLGQTDEQICKVLSTWFQKCGHADLAERYERDLKSTFPKHDLSSKDLTHTWISLTYTPKTGLYMTMYYTPKLPEVNGLHN</sequence>
<keyword evidence="4" id="KW-1185">Reference proteome</keyword>
<name>A0A6A6GS19_VIRVR</name>
<keyword evidence="2 3" id="KW-0808">Transferase</keyword>
<dbReference type="OrthoDB" id="3354387at2759"/>
<dbReference type="Proteomes" id="UP000800092">
    <property type="component" value="Unassembled WGS sequence"/>
</dbReference>
<evidence type="ECO:0000256" key="2">
    <source>
        <dbReference type="ARBA" id="ARBA00022679"/>
    </source>
</evidence>
<dbReference type="CDD" id="cd13929">
    <property type="entry name" value="PT-DMATS_CymD"/>
    <property type="match status" value="1"/>
</dbReference>
<gene>
    <name evidence="3" type="ORF">EV356DRAFT_571796</name>
</gene>
<dbReference type="SFLD" id="SFLDG01162">
    <property type="entry name" value="I"/>
    <property type="match status" value="1"/>
</dbReference>
<dbReference type="PANTHER" id="PTHR40627">
    <property type="entry name" value="INDOLE PRENYLTRANSFERASE TDIB-RELATED"/>
    <property type="match status" value="1"/>
</dbReference>
<accession>A0A6A6GS19</accession>
<proteinExistence type="inferred from homology"/>
<evidence type="ECO:0000313" key="4">
    <source>
        <dbReference type="Proteomes" id="UP000800092"/>
    </source>
</evidence>
<evidence type="ECO:0000256" key="1">
    <source>
        <dbReference type="ARBA" id="ARBA00010209"/>
    </source>
</evidence>
<evidence type="ECO:0000313" key="3">
    <source>
        <dbReference type="EMBL" id="KAF2228552.1"/>
    </source>
</evidence>
<organism evidence="3 4">
    <name type="scientific">Viridothelium virens</name>
    <name type="common">Speckled blister lichen</name>
    <name type="synonym">Trypethelium virens</name>
    <dbReference type="NCBI Taxonomy" id="1048519"/>
    <lineage>
        <taxon>Eukaryota</taxon>
        <taxon>Fungi</taxon>
        <taxon>Dikarya</taxon>
        <taxon>Ascomycota</taxon>
        <taxon>Pezizomycotina</taxon>
        <taxon>Dothideomycetes</taxon>
        <taxon>Dothideomycetes incertae sedis</taxon>
        <taxon>Trypetheliales</taxon>
        <taxon>Trypetheliaceae</taxon>
        <taxon>Viridothelium</taxon>
    </lineage>
</organism>
<reference evidence="3" key="1">
    <citation type="journal article" date="2020" name="Stud. Mycol.">
        <title>101 Dothideomycetes genomes: a test case for predicting lifestyles and emergence of pathogens.</title>
        <authorList>
            <person name="Haridas S."/>
            <person name="Albert R."/>
            <person name="Binder M."/>
            <person name="Bloem J."/>
            <person name="Labutti K."/>
            <person name="Salamov A."/>
            <person name="Andreopoulos B."/>
            <person name="Baker S."/>
            <person name="Barry K."/>
            <person name="Bills G."/>
            <person name="Bluhm B."/>
            <person name="Cannon C."/>
            <person name="Castanera R."/>
            <person name="Culley D."/>
            <person name="Daum C."/>
            <person name="Ezra D."/>
            <person name="Gonzalez J."/>
            <person name="Henrissat B."/>
            <person name="Kuo A."/>
            <person name="Liang C."/>
            <person name="Lipzen A."/>
            <person name="Lutzoni F."/>
            <person name="Magnuson J."/>
            <person name="Mondo S."/>
            <person name="Nolan M."/>
            <person name="Ohm R."/>
            <person name="Pangilinan J."/>
            <person name="Park H.-J."/>
            <person name="Ramirez L."/>
            <person name="Alfaro M."/>
            <person name="Sun H."/>
            <person name="Tritt A."/>
            <person name="Yoshinaga Y."/>
            <person name="Zwiers L.-H."/>
            <person name="Turgeon B."/>
            <person name="Goodwin S."/>
            <person name="Spatafora J."/>
            <person name="Crous P."/>
            <person name="Grigoriev I."/>
        </authorList>
    </citation>
    <scope>NUCLEOTIDE SEQUENCE</scope>
    <source>
        <strain evidence="3">Tuck. ex Michener</strain>
    </source>
</reference>
<dbReference type="InterPro" id="IPR017795">
    <property type="entry name" value="ABBA_NscD-like"/>
</dbReference>
<dbReference type="InterPro" id="IPR033964">
    <property type="entry name" value="ABBA"/>
</dbReference>
<dbReference type="PANTHER" id="PTHR40627:SF3">
    <property type="entry name" value="PRENYLTRANSFERASE ASQH2-RELATED"/>
    <property type="match status" value="1"/>
</dbReference>
<dbReference type="GO" id="GO:0009820">
    <property type="term" value="P:alkaloid metabolic process"/>
    <property type="evidence" value="ECO:0007669"/>
    <property type="project" value="InterPro"/>
</dbReference>
<dbReference type="Pfam" id="PF11991">
    <property type="entry name" value="Trp_DMAT"/>
    <property type="match status" value="1"/>
</dbReference>
<dbReference type="SFLD" id="SFLDS00036">
    <property type="entry name" value="Aromatic_Prenyltransferase"/>
    <property type="match status" value="1"/>
</dbReference>
<dbReference type="EMBL" id="ML991912">
    <property type="protein sequence ID" value="KAF2228552.1"/>
    <property type="molecule type" value="Genomic_DNA"/>
</dbReference>
<dbReference type="AlphaFoldDB" id="A0A6A6GS19"/>